<evidence type="ECO:0000256" key="3">
    <source>
        <dbReference type="ARBA" id="ARBA00022777"/>
    </source>
</evidence>
<dbReference type="InterPro" id="IPR000719">
    <property type="entry name" value="Prot_kinase_dom"/>
</dbReference>
<keyword evidence="6" id="KW-0723">Serine/threonine-protein kinase</keyword>
<dbReference type="CDD" id="cd14014">
    <property type="entry name" value="STKc_PknB_like"/>
    <property type="match status" value="1"/>
</dbReference>
<feature type="domain" description="Protein kinase" evidence="5">
    <location>
        <begin position="71"/>
        <end position="352"/>
    </location>
</feature>
<sequence length="365" mass="39267">MLDQALRLPASQVDAWLVALPDVTRHLAPRLRSLLQQHRTGACAGFMASSPRLNDDRTASSVKPGHRAGPYRLLREIGRGGMCSVWLAERAERSGRSRSPCPARQVAIKLPHRALDADTTRRMAHERDITALMDRPQVARLRGAGLDAEKRPYLVLDHVQGLPLDQWCARRQPSLQARLRLAVQLARALAYVHGLGVVHRDLKPANVLVGPRGQVHLLDFGIACRLPPAQQAEDTACTELSFTPAYASPEQRRGEPTTGASDVYSLAVLVFELLTGRLPHAPQAVVGGWLTRTGTASRECAPPLASSRAADAGTAAHLRGAIDAVLCQALAPRPAQRPASAAAVADVLQAWQLRAACPAEAFGAV</sequence>
<name>G4WV87_9BACT</name>
<protein>
    <submittedName>
        <fullName evidence="6">Serine/threonine protein kinase</fullName>
    </submittedName>
</protein>
<dbReference type="InterPro" id="IPR011009">
    <property type="entry name" value="Kinase-like_dom_sf"/>
</dbReference>
<dbReference type="EMBL" id="JF429406">
    <property type="protein sequence ID" value="AEQ20339.1"/>
    <property type="molecule type" value="Genomic_DNA"/>
</dbReference>
<organism evidence="6">
    <name type="scientific">uncultured bacterium EC5</name>
    <dbReference type="NCBI Taxonomy" id="672206"/>
    <lineage>
        <taxon>Bacteria</taxon>
        <taxon>environmental samples</taxon>
    </lineage>
</organism>
<dbReference type="Gene3D" id="3.30.200.20">
    <property type="entry name" value="Phosphorylase Kinase, domain 1"/>
    <property type="match status" value="1"/>
</dbReference>
<dbReference type="Gene3D" id="1.10.510.10">
    <property type="entry name" value="Transferase(Phosphotransferase) domain 1"/>
    <property type="match status" value="1"/>
</dbReference>
<keyword evidence="3 6" id="KW-0418">Kinase</keyword>
<proteinExistence type="predicted"/>
<dbReference type="AlphaFoldDB" id="G4WV87"/>
<dbReference type="Pfam" id="PF00069">
    <property type="entry name" value="Pkinase"/>
    <property type="match status" value="1"/>
</dbReference>
<dbReference type="InterPro" id="IPR008271">
    <property type="entry name" value="Ser/Thr_kinase_AS"/>
</dbReference>
<dbReference type="SUPFAM" id="SSF56112">
    <property type="entry name" value="Protein kinase-like (PK-like)"/>
    <property type="match status" value="1"/>
</dbReference>
<dbReference type="PROSITE" id="PS50011">
    <property type="entry name" value="PROTEIN_KINASE_DOM"/>
    <property type="match status" value="1"/>
</dbReference>
<keyword evidence="4" id="KW-0067">ATP-binding</keyword>
<evidence type="ECO:0000259" key="5">
    <source>
        <dbReference type="PROSITE" id="PS50011"/>
    </source>
</evidence>
<evidence type="ECO:0000313" key="6">
    <source>
        <dbReference type="EMBL" id="AEQ20339.1"/>
    </source>
</evidence>
<dbReference type="GO" id="GO:0004674">
    <property type="term" value="F:protein serine/threonine kinase activity"/>
    <property type="evidence" value="ECO:0007669"/>
    <property type="project" value="UniProtKB-KW"/>
</dbReference>
<dbReference type="PANTHER" id="PTHR43289">
    <property type="entry name" value="MITOGEN-ACTIVATED PROTEIN KINASE KINASE KINASE 20-RELATED"/>
    <property type="match status" value="1"/>
</dbReference>
<dbReference type="SMART" id="SM00220">
    <property type="entry name" value="S_TKc"/>
    <property type="match status" value="1"/>
</dbReference>
<dbReference type="PANTHER" id="PTHR43289:SF34">
    <property type="entry name" value="SERINE_THREONINE-PROTEIN KINASE YBDM-RELATED"/>
    <property type="match status" value="1"/>
</dbReference>
<dbReference type="PROSITE" id="PS00108">
    <property type="entry name" value="PROTEIN_KINASE_ST"/>
    <property type="match status" value="1"/>
</dbReference>
<keyword evidence="1" id="KW-0808">Transferase</keyword>
<accession>G4WV87</accession>
<keyword evidence="2" id="KW-0547">Nucleotide-binding</keyword>
<evidence type="ECO:0000256" key="2">
    <source>
        <dbReference type="ARBA" id="ARBA00022741"/>
    </source>
</evidence>
<evidence type="ECO:0000256" key="1">
    <source>
        <dbReference type="ARBA" id="ARBA00022679"/>
    </source>
</evidence>
<evidence type="ECO:0000256" key="4">
    <source>
        <dbReference type="ARBA" id="ARBA00022840"/>
    </source>
</evidence>
<dbReference type="GO" id="GO:0005524">
    <property type="term" value="F:ATP binding"/>
    <property type="evidence" value="ECO:0007669"/>
    <property type="project" value="UniProtKB-KW"/>
</dbReference>
<reference evidence="6" key="2">
    <citation type="journal article" date="2011" name="J. Bacteriol.">
        <title>Long-chain N-acyl amino acid synthases are linked to the putative PEP-CTERM/exosortase protein-sorting system in Gram-negative bacteria.</title>
        <authorList>
            <person name="Craig J.W."/>
            <person name="Cherry M.A."/>
            <person name="Brady S.F."/>
        </authorList>
    </citation>
    <scope>NUCLEOTIDE SEQUENCE</scope>
</reference>
<reference evidence="6" key="1">
    <citation type="journal article" date="2010" name="Appl. Environ. Microbiol.">
        <title>Expanding small-molecule functional metagenomics through parallel screening of broad-host-range cosmid environmental DNA libraries in diverse proteobacteria.</title>
        <authorList>
            <person name="Craig J.W."/>
            <person name="Chang F.Y."/>
            <person name="Kim J.H."/>
            <person name="Obiajulu S.C."/>
            <person name="Brady S.F."/>
        </authorList>
    </citation>
    <scope>NUCLEOTIDE SEQUENCE</scope>
</reference>